<protein>
    <submittedName>
        <fullName evidence="2">Uncharacterized protein</fullName>
    </submittedName>
</protein>
<organism evidence="2">
    <name type="scientific">bioreactor metagenome</name>
    <dbReference type="NCBI Taxonomy" id="1076179"/>
    <lineage>
        <taxon>unclassified sequences</taxon>
        <taxon>metagenomes</taxon>
        <taxon>ecological metagenomes</taxon>
    </lineage>
</organism>
<dbReference type="EMBL" id="VSSQ01028342">
    <property type="protein sequence ID" value="MPM78028.1"/>
    <property type="molecule type" value="Genomic_DNA"/>
</dbReference>
<evidence type="ECO:0000256" key="1">
    <source>
        <dbReference type="SAM" id="MobiDB-lite"/>
    </source>
</evidence>
<comment type="caution">
    <text evidence="2">The sequence shown here is derived from an EMBL/GenBank/DDBJ whole genome shotgun (WGS) entry which is preliminary data.</text>
</comment>
<reference evidence="2" key="1">
    <citation type="submission" date="2019-08" db="EMBL/GenBank/DDBJ databases">
        <authorList>
            <person name="Kucharzyk K."/>
            <person name="Murdoch R.W."/>
            <person name="Higgins S."/>
            <person name="Loffler F."/>
        </authorList>
    </citation>
    <scope>NUCLEOTIDE SEQUENCE</scope>
</reference>
<feature type="region of interest" description="Disordered" evidence="1">
    <location>
        <begin position="162"/>
        <end position="201"/>
    </location>
</feature>
<gene>
    <name evidence="2" type="ORF">SDC9_125038</name>
</gene>
<dbReference type="AlphaFoldDB" id="A0A645CM89"/>
<name>A0A645CM89_9ZZZZ</name>
<evidence type="ECO:0000313" key="2">
    <source>
        <dbReference type="EMBL" id="MPM78028.1"/>
    </source>
</evidence>
<accession>A0A645CM89</accession>
<proteinExistence type="predicted"/>
<sequence length="287" mass="31558">MAAVVEPGRQDRHEGIEDRTFDAHALQHLVVMPRQGEDAADVVVNHAHIHARGRLVGQYLQNRIPQLAWGNDEILHKNIVLGTPQLLQKPGEKQLSRREIGGVRISVGGAAGHALQISGLVDCIRPHIAEHFRVAVRLKGLNRPQAHALHLPPGAVGQAVAAKEQVKQPAHQGKQQNGDNPGDFIGRVSPAPHDPNHGNQAQKYAEPVKVNEVFVKLQDDQQQHNQLQHDGRGHQNEPVKQERNQLFHPFASCRSTTFSAPSSSRSSATRASWITQVLRSLRLQSAA</sequence>